<comment type="caution">
    <text evidence="2">The sequence shown here is derived from an EMBL/GenBank/DDBJ whole genome shotgun (WGS) entry which is preliminary data.</text>
</comment>
<dbReference type="AlphaFoldDB" id="A0A8S9SLE8"/>
<dbReference type="Proteomes" id="UP000712600">
    <property type="component" value="Unassembled WGS sequence"/>
</dbReference>
<feature type="region of interest" description="Disordered" evidence="1">
    <location>
        <begin position="1"/>
        <end position="55"/>
    </location>
</feature>
<sequence>MARPTPRLTKSNQLTADALSNSSTRNDLPTMLNARKSQRISAVDPDPKERPNCDLRDKLNAGACDLQIRLNR</sequence>
<evidence type="ECO:0000313" key="2">
    <source>
        <dbReference type="EMBL" id="KAF3600813.1"/>
    </source>
</evidence>
<reference evidence="2" key="1">
    <citation type="submission" date="2019-12" db="EMBL/GenBank/DDBJ databases">
        <title>Genome sequencing and annotation of Brassica cretica.</title>
        <authorList>
            <person name="Studholme D.J."/>
            <person name="Sarris P."/>
        </authorList>
    </citation>
    <scope>NUCLEOTIDE SEQUENCE</scope>
    <source>
        <strain evidence="2">PFS-109/04</strain>
        <tissue evidence="2">Leaf</tissue>
    </source>
</reference>
<accession>A0A8S9SLE8</accession>
<proteinExistence type="predicted"/>
<gene>
    <name evidence="2" type="ORF">F2Q69_00033799</name>
</gene>
<feature type="compositionally biased region" description="Polar residues" evidence="1">
    <location>
        <begin position="8"/>
        <end position="27"/>
    </location>
</feature>
<name>A0A8S9SLE8_BRACR</name>
<protein>
    <submittedName>
        <fullName evidence="2">Uncharacterized protein</fullName>
    </submittedName>
</protein>
<feature type="compositionally biased region" description="Basic and acidic residues" evidence="1">
    <location>
        <begin position="45"/>
        <end position="55"/>
    </location>
</feature>
<organism evidence="2 3">
    <name type="scientific">Brassica cretica</name>
    <name type="common">Mustard</name>
    <dbReference type="NCBI Taxonomy" id="69181"/>
    <lineage>
        <taxon>Eukaryota</taxon>
        <taxon>Viridiplantae</taxon>
        <taxon>Streptophyta</taxon>
        <taxon>Embryophyta</taxon>
        <taxon>Tracheophyta</taxon>
        <taxon>Spermatophyta</taxon>
        <taxon>Magnoliopsida</taxon>
        <taxon>eudicotyledons</taxon>
        <taxon>Gunneridae</taxon>
        <taxon>Pentapetalae</taxon>
        <taxon>rosids</taxon>
        <taxon>malvids</taxon>
        <taxon>Brassicales</taxon>
        <taxon>Brassicaceae</taxon>
        <taxon>Brassiceae</taxon>
        <taxon>Brassica</taxon>
    </lineage>
</organism>
<dbReference type="EMBL" id="QGKX02000004">
    <property type="protein sequence ID" value="KAF3600813.1"/>
    <property type="molecule type" value="Genomic_DNA"/>
</dbReference>
<evidence type="ECO:0000313" key="3">
    <source>
        <dbReference type="Proteomes" id="UP000712600"/>
    </source>
</evidence>
<evidence type="ECO:0000256" key="1">
    <source>
        <dbReference type="SAM" id="MobiDB-lite"/>
    </source>
</evidence>